<accession>A0A8S3W1N1</accession>
<keyword evidence="1" id="KW-0677">Repeat</keyword>
<dbReference type="OrthoDB" id="1357022at2759"/>
<dbReference type="EMBL" id="CAJQZP010000065">
    <property type="protein sequence ID" value="CAG4935960.1"/>
    <property type="molecule type" value="Genomic_DNA"/>
</dbReference>
<dbReference type="InterPro" id="IPR048975">
    <property type="entry name" value="WHD_APAF1"/>
</dbReference>
<dbReference type="InterPro" id="IPR041452">
    <property type="entry name" value="APAF1_C"/>
</dbReference>
<dbReference type="Pfam" id="PF17908">
    <property type="entry name" value="APAF1_C"/>
    <property type="match status" value="1"/>
</dbReference>
<dbReference type="Proteomes" id="UP000691718">
    <property type="component" value="Unassembled WGS sequence"/>
</dbReference>
<evidence type="ECO:0000259" key="3">
    <source>
        <dbReference type="PROSITE" id="PS50209"/>
    </source>
</evidence>
<comment type="caution">
    <text evidence="4">The sequence shown here is derived from an EMBL/GenBank/DDBJ whole genome shotgun (WGS) entry which is preliminary data.</text>
</comment>
<evidence type="ECO:0000256" key="1">
    <source>
        <dbReference type="ARBA" id="ARBA00022737"/>
    </source>
</evidence>
<dbReference type="Pfam" id="PF00931">
    <property type="entry name" value="NB-ARC"/>
    <property type="match status" value="1"/>
</dbReference>
<dbReference type="InterPro" id="IPR001315">
    <property type="entry name" value="CARD"/>
</dbReference>
<dbReference type="Pfam" id="PF00619">
    <property type="entry name" value="CARD"/>
    <property type="match status" value="1"/>
</dbReference>
<keyword evidence="5" id="KW-1185">Reference proteome</keyword>
<evidence type="ECO:0000256" key="2">
    <source>
        <dbReference type="SAM" id="MobiDB-lite"/>
    </source>
</evidence>
<dbReference type="CDD" id="cd01671">
    <property type="entry name" value="CARD"/>
    <property type="match status" value="1"/>
</dbReference>
<organism evidence="4 5">
    <name type="scientific">Parnassius apollo</name>
    <name type="common">Apollo butterfly</name>
    <name type="synonym">Papilio apollo</name>
    <dbReference type="NCBI Taxonomy" id="110799"/>
    <lineage>
        <taxon>Eukaryota</taxon>
        <taxon>Metazoa</taxon>
        <taxon>Ecdysozoa</taxon>
        <taxon>Arthropoda</taxon>
        <taxon>Hexapoda</taxon>
        <taxon>Insecta</taxon>
        <taxon>Pterygota</taxon>
        <taxon>Neoptera</taxon>
        <taxon>Endopterygota</taxon>
        <taxon>Lepidoptera</taxon>
        <taxon>Glossata</taxon>
        <taxon>Ditrysia</taxon>
        <taxon>Papilionoidea</taxon>
        <taxon>Papilionidae</taxon>
        <taxon>Parnassiinae</taxon>
        <taxon>Parnassini</taxon>
        <taxon>Parnassius</taxon>
        <taxon>Parnassius</taxon>
    </lineage>
</organism>
<feature type="domain" description="CARD" evidence="3">
    <location>
        <begin position="1"/>
        <end position="91"/>
    </location>
</feature>
<evidence type="ECO:0000313" key="4">
    <source>
        <dbReference type="EMBL" id="CAG4935960.1"/>
    </source>
</evidence>
<dbReference type="InterPro" id="IPR001680">
    <property type="entry name" value="WD40_rpt"/>
</dbReference>
<feature type="compositionally biased region" description="Polar residues" evidence="2">
    <location>
        <begin position="990"/>
        <end position="1007"/>
    </location>
</feature>
<reference evidence="4" key="1">
    <citation type="submission" date="2021-04" db="EMBL/GenBank/DDBJ databases">
        <authorList>
            <person name="Tunstrom K."/>
        </authorList>
    </citation>
    <scope>NUCLEOTIDE SEQUENCE</scope>
</reference>
<gene>
    <name evidence="4" type="ORF">PAPOLLO_LOCUS1093</name>
</gene>
<dbReference type="PROSITE" id="PS50209">
    <property type="entry name" value="CARD"/>
    <property type="match status" value="1"/>
</dbReference>
<name>A0A8S3W1N1_PARAO</name>
<protein>
    <submittedName>
        <fullName evidence="4">(apollo) hypothetical protein</fullName>
    </submittedName>
</protein>
<dbReference type="PANTHER" id="PTHR22845:SF5">
    <property type="entry name" value="APOPTOTIC PROTEASE-ACTIVATING FACTOR 1"/>
    <property type="match status" value="1"/>
</dbReference>
<sequence length="1527" mass="174741">MDNKNRVLLQHHQQDVVRDLDVTYILDELFTKNAISNEDFDNIYKLTSRADRTRYLIDTLLQNGTNSSYEVFVDSLAKDWQWLYKKFTDETNEAMMNDSFEDGLSRGDVPRLPDHYVRRVAVEQEVAVKLKLLNRHKILALHGMPGCGKTTVAISVLRTNPDLITNNFNGVVFWLNFGNCKTEDDITAMQNKLYRKASSIYSQNSYMNSSISMSSIGSNADSHSFYDWSWQDMRDRLKSQFLEQTLKECLLVLDEVNEKKCLEAFDIGCKILITTPDTDVVLNFQAQIIKVENNFTEKETLELFALCLDQPVSELPRQAKKLHEICKGSPFHIALIGAQLTENKERFKYDHKYWNYYLNKLEKRDFFFLSRHHDNPKKTVEVCINLLQPDILALFKMLTVLPDNVKVSAKVLSKLWNKELAEVESIIKQLRSKSLIIEFYDREQRNYIYEIHVFIMDYLRTCWTEEELKKLHGDFLKSYHYENVNSVPLDIEDDGYIAFYIGYHILNTKNLSNKWSLFNKLFLDLKFLGNKVRLTGPADVIMDLQKYETYIAEDTLDKELLYSIKAYLSTYGTDLYRYPYTDIVQSILQHESKGILYTKASAIAQERCSINELYFEFLHEQNVEEIKHSTIDVKETITAVCFLGDHVLIGTDSGVIKFFHISTNRLEKELPGKGSAIEWIGACPMNPPIVAALDSTGYITIWYIDDINQEDTDDIIEEESEEAFNNNYANIVSIPPKIGPFLNCRWANNEETLITHTSKMIILYDPSGKVLKVLDNIGRDRDIVCCVPCNNDKQVIIATNATHCLEIIDLTTKEKVMSFEESDAVKNILTIPGCNRIITLSEREIKEHEYKLTAGSYQNVCNVYICRKVMSSDDIKENVCFKSMAVNKSGSLLFVSTDDSRIICVDLKTNSRVFDLDNRRGNVMSMAVSEVMMWDDFMPGSDVLLTGTGTIENSAKVWFLDASYVSQNTHKNSKVRLTTTFDVSFVGALSPQTPSTTPNSGSQSYDNTPKRHKSFVTHKEIEKKLAKKTMSLDRHNLKPLNLKGICNGNNDGVIQPLLAVVDDKNNIQIMRGRKLLTEVSPKTDDQITAVKISPCNQYIIYGLNNGIVTKYALRSKETKDIIDVYSPVQYLNFVNTNLLIVEGKNRCLMAYRFTSEGDWKSEMLQRGNTHLGSQEILNDIQGFKKKISPEKMSTSSSDASINSRDRMFPNGDTKGRLCKASSLVECFWVQDVGLVTVENNATIKLWDRNLQVACVLNGRQTDVYVNCAAFQKNILVICDDYNKGFQTFELKIGERVELHTIQEYRLNNRIVSCDLTADGSLLAMGLDSGDVMVWHVTNQRQLRFIKHHKTKVQWCCFSPVPERLSRSSTYSPSPQSNQPPTFVEEDEQPPLVLVTMASEIVWWNITYLIKTRINKGFWRNRWNAVTPIASPIDTVNLPAAMENLNVQPPTNNFFFGTGLMNAQKCWKCYWKGKTCKEGSKRKEILACIKLSGVNARKLCHDDKFSCFVTVDHPGHIHIMNLMCSNSS</sequence>
<proteinExistence type="predicted"/>
<feature type="region of interest" description="Disordered" evidence="2">
    <location>
        <begin position="989"/>
        <end position="1012"/>
    </location>
</feature>
<dbReference type="GO" id="GO:0043531">
    <property type="term" value="F:ADP binding"/>
    <property type="evidence" value="ECO:0007669"/>
    <property type="project" value="InterPro"/>
</dbReference>
<dbReference type="GO" id="GO:0005737">
    <property type="term" value="C:cytoplasm"/>
    <property type="evidence" value="ECO:0007669"/>
    <property type="project" value="UniProtKB-ARBA"/>
</dbReference>
<dbReference type="InterPro" id="IPR002182">
    <property type="entry name" value="NB-ARC"/>
</dbReference>
<evidence type="ECO:0000313" key="5">
    <source>
        <dbReference type="Proteomes" id="UP000691718"/>
    </source>
</evidence>
<dbReference type="GO" id="GO:0042981">
    <property type="term" value="P:regulation of apoptotic process"/>
    <property type="evidence" value="ECO:0007669"/>
    <property type="project" value="InterPro"/>
</dbReference>
<dbReference type="Pfam" id="PF21296">
    <property type="entry name" value="WHD_APAF1"/>
    <property type="match status" value="1"/>
</dbReference>
<dbReference type="PANTHER" id="PTHR22845">
    <property type="entry name" value="APOPTOTIC PROTEASE-ACTIVATING FACTOR 1"/>
    <property type="match status" value="1"/>
</dbReference>
<dbReference type="SMART" id="SM00320">
    <property type="entry name" value="WD40"/>
    <property type="match status" value="6"/>
</dbReference>